<dbReference type="AlphaFoldDB" id="A0A3B7MFJ3"/>
<evidence type="ECO:0000256" key="5">
    <source>
        <dbReference type="PROSITE-ProRule" id="PRU00169"/>
    </source>
</evidence>
<proteinExistence type="predicted"/>
<evidence type="ECO:0000313" key="7">
    <source>
        <dbReference type="EMBL" id="AXY68174.1"/>
    </source>
</evidence>
<evidence type="ECO:0000259" key="6">
    <source>
        <dbReference type="PROSITE" id="PS50110"/>
    </source>
</evidence>
<feature type="modified residue" description="4-aspartylphosphate" evidence="5">
    <location>
        <position position="51"/>
    </location>
</feature>
<dbReference type="PANTHER" id="PTHR48111">
    <property type="entry name" value="REGULATOR OF RPOS"/>
    <property type="match status" value="1"/>
</dbReference>
<keyword evidence="1" id="KW-0902">Two-component regulatory system</keyword>
<evidence type="ECO:0000256" key="3">
    <source>
        <dbReference type="ARBA" id="ARBA00023125"/>
    </source>
</evidence>
<protein>
    <submittedName>
        <fullName evidence="7">Response regulator</fullName>
    </submittedName>
</protein>
<sequence>MKILVVEDDKTIANLIAEALTQQRYTVEVVHDGVSGLEYLEARVFDLLILDLGLPQMDGITLCQNKC</sequence>
<dbReference type="Pfam" id="PF00072">
    <property type="entry name" value="Response_reg"/>
    <property type="match status" value="1"/>
</dbReference>
<evidence type="ECO:0000256" key="1">
    <source>
        <dbReference type="ARBA" id="ARBA00023012"/>
    </source>
</evidence>
<dbReference type="InterPro" id="IPR039420">
    <property type="entry name" value="WalR-like"/>
</dbReference>
<dbReference type="PANTHER" id="PTHR48111:SF22">
    <property type="entry name" value="REGULATOR OF RPOS"/>
    <property type="match status" value="1"/>
</dbReference>
<dbReference type="KEGG" id="tsq:D3A95_08945"/>
<dbReference type="PROSITE" id="PS50110">
    <property type="entry name" value="RESPONSE_REGULATORY"/>
    <property type="match status" value="1"/>
</dbReference>
<organism evidence="7 8">
    <name type="scientific">Thermosynechococcus sichuanensis E542</name>
    <dbReference type="NCBI Taxonomy" id="2016101"/>
    <lineage>
        <taxon>Bacteria</taxon>
        <taxon>Bacillati</taxon>
        <taxon>Cyanobacteriota</taxon>
        <taxon>Cyanophyceae</taxon>
        <taxon>Acaryochloridales</taxon>
        <taxon>Thermosynechococcaceae</taxon>
        <taxon>Thermosynechococcus</taxon>
        <taxon>Thermosynechococcus sichuanensis</taxon>
    </lineage>
</organism>
<keyword evidence="5" id="KW-0597">Phosphoprotein</keyword>
<evidence type="ECO:0000256" key="2">
    <source>
        <dbReference type="ARBA" id="ARBA00023015"/>
    </source>
</evidence>
<dbReference type="EMBL" id="CP032152">
    <property type="protein sequence ID" value="AXY68174.1"/>
    <property type="molecule type" value="Genomic_DNA"/>
</dbReference>
<keyword evidence="8" id="KW-1185">Reference proteome</keyword>
<dbReference type="GO" id="GO:0000976">
    <property type="term" value="F:transcription cis-regulatory region binding"/>
    <property type="evidence" value="ECO:0007669"/>
    <property type="project" value="TreeGrafter"/>
</dbReference>
<dbReference type="Proteomes" id="UP000261812">
    <property type="component" value="Chromosome"/>
</dbReference>
<dbReference type="GO" id="GO:0006355">
    <property type="term" value="P:regulation of DNA-templated transcription"/>
    <property type="evidence" value="ECO:0007669"/>
    <property type="project" value="TreeGrafter"/>
</dbReference>
<evidence type="ECO:0000256" key="4">
    <source>
        <dbReference type="ARBA" id="ARBA00023163"/>
    </source>
</evidence>
<reference evidence="8" key="1">
    <citation type="submission" date="2018-09" db="EMBL/GenBank/DDBJ databases">
        <title>Complete genome sequence of thermophilic cyanobacteria strain Thermosynechococcus elongatus PKUAC-SCTE542.</title>
        <authorList>
            <person name="Liang Y."/>
            <person name="Tang J."/>
            <person name="Daroch M."/>
        </authorList>
    </citation>
    <scope>NUCLEOTIDE SEQUENCE [LARGE SCALE GENOMIC DNA]</scope>
    <source>
        <strain evidence="8">E542</strain>
    </source>
</reference>
<dbReference type="GO" id="GO:0000156">
    <property type="term" value="F:phosphorelay response regulator activity"/>
    <property type="evidence" value="ECO:0007669"/>
    <property type="project" value="TreeGrafter"/>
</dbReference>
<dbReference type="Gene3D" id="3.40.50.2300">
    <property type="match status" value="1"/>
</dbReference>
<keyword evidence="2" id="KW-0805">Transcription regulation</keyword>
<dbReference type="RefSeq" id="WP_181494693.1">
    <property type="nucleotide sequence ID" value="NZ_CP032152.1"/>
</dbReference>
<dbReference type="InterPro" id="IPR011006">
    <property type="entry name" value="CheY-like_superfamily"/>
</dbReference>
<keyword evidence="4" id="KW-0804">Transcription</keyword>
<dbReference type="GO" id="GO:0032993">
    <property type="term" value="C:protein-DNA complex"/>
    <property type="evidence" value="ECO:0007669"/>
    <property type="project" value="TreeGrafter"/>
</dbReference>
<feature type="domain" description="Response regulatory" evidence="6">
    <location>
        <begin position="2"/>
        <end position="67"/>
    </location>
</feature>
<dbReference type="GO" id="GO:0005829">
    <property type="term" value="C:cytosol"/>
    <property type="evidence" value="ECO:0007669"/>
    <property type="project" value="TreeGrafter"/>
</dbReference>
<accession>A0A3B7MFJ3</accession>
<evidence type="ECO:0000313" key="8">
    <source>
        <dbReference type="Proteomes" id="UP000261812"/>
    </source>
</evidence>
<dbReference type="InterPro" id="IPR001789">
    <property type="entry name" value="Sig_transdc_resp-reg_receiver"/>
</dbReference>
<keyword evidence="3" id="KW-0238">DNA-binding</keyword>
<dbReference type="SUPFAM" id="SSF52172">
    <property type="entry name" value="CheY-like"/>
    <property type="match status" value="1"/>
</dbReference>
<gene>
    <name evidence="7" type="ORF">D3A95_08945</name>
</gene>
<name>A0A3B7MFJ3_9CYAN</name>